<accession>A0A1H2EUD9</accession>
<sequence length="186" mass="21085">MKNILVMKSQKTYPFYFNFLLLISAVLFLTATPVTANKSVYGYLEPVTLAPDEVTLTAKLDTGAETASISATDIHLYEKEGEAYVKFKVSHPELEQTLHYNLPIVRYSKIKRRAIDGTQAQKYHSRPVVKIQIHFDGKPYNIMVNLIDRSRFSTPLLLGRKALEKVDAIVDSTVANTLLVKNRGYY</sequence>
<keyword evidence="3" id="KW-1185">Reference proteome</keyword>
<evidence type="ECO:0000259" key="1">
    <source>
        <dbReference type="Pfam" id="PF05618"/>
    </source>
</evidence>
<dbReference type="PANTHER" id="PTHR38037:SF2">
    <property type="entry name" value="ATP-DEPENDENT ZINC PROTEASE DOMAIN-CONTAINING PROTEIN-RELATED"/>
    <property type="match status" value="1"/>
</dbReference>
<gene>
    <name evidence="2" type="ORF">SAMN05216406_11514</name>
</gene>
<reference evidence="3" key="1">
    <citation type="submission" date="2016-10" db="EMBL/GenBank/DDBJ databases">
        <authorList>
            <person name="Varghese N."/>
            <person name="Submissions S."/>
        </authorList>
    </citation>
    <scope>NUCLEOTIDE SEQUENCE [LARGE SCALE GENOMIC DNA]</scope>
    <source>
        <strain evidence="3">Nm10</strain>
    </source>
</reference>
<name>A0A1H2EUD9_9PROT</name>
<dbReference type="KEGG" id="nur:ATY38_09755"/>
<dbReference type="AlphaFoldDB" id="A0A1H2EUD9"/>
<dbReference type="InterPro" id="IPR008503">
    <property type="entry name" value="Asp_endopeptidase"/>
</dbReference>
<organism evidence="2 3">
    <name type="scientific">Nitrosomonas ureae</name>
    <dbReference type="NCBI Taxonomy" id="44577"/>
    <lineage>
        <taxon>Bacteria</taxon>
        <taxon>Pseudomonadati</taxon>
        <taxon>Pseudomonadota</taxon>
        <taxon>Betaproteobacteria</taxon>
        <taxon>Nitrosomonadales</taxon>
        <taxon>Nitrosomonadaceae</taxon>
        <taxon>Nitrosomonas</taxon>
    </lineage>
</organism>
<feature type="domain" description="Retropepsin-like aspartic endopeptidase" evidence="1">
    <location>
        <begin position="40"/>
        <end position="173"/>
    </location>
</feature>
<dbReference type="EMBL" id="FNLN01000015">
    <property type="protein sequence ID" value="SDT98328.1"/>
    <property type="molecule type" value="Genomic_DNA"/>
</dbReference>
<dbReference type="RefSeq" id="WP_062559136.1">
    <property type="nucleotide sequence ID" value="NZ_CP013341.1"/>
</dbReference>
<evidence type="ECO:0000313" key="3">
    <source>
        <dbReference type="Proteomes" id="UP000182882"/>
    </source>
</evidence>
<proteinExistence type="predicted"/>
<dbReference type="Gene3D" id="2.40.70.10">
    <property type="entry name" value="Acid Proteases"/>
    <property type="match status" value="1"/>
</dbReference>
<dbReference type="Proteomes" id="UP000182882">
    <property type="component" value="Unassembled WGS sequence"/>
</dbReference>
<protein>
    <submittedName>
        <fullName evidence="2">Uncharacterized conserved protein</fullName>
    </submittedName>
</protein>
<dbReference type="PANTHER" id="PTHR38037">
    <property type="entry name" value="ZN_PROTEASE DOMAIN-CONTAINING PROTEIN"/>
    <property type="match status" value="1"/>
</dbReference>
<dbReference type="InterPro" id="IPR021109">
    <property type="entry name" value="Peptidase_aspartic_dom_sf"/>
</dbReference>
<dbReference type="SUPFAM" id="SSF50630">
    <property type="entry name" value="Acid proteases"/>
    <property type="match status" value="1"/>
</dbReference>
<dbReference type="Pfam" id="PF05618">
    <property type="entry name" value="Zn_protease"/>
    <property type="match status" value="1"/>
</dbReference>
<evidence type="ECO:0000313" key="2">
    <source>
        <dbReference type="EMBL" id="SDT98328.1"/>
    </source>
</evidence>